<dbReference type="Proteomes" id="UP001499951">
    <property type="component" value="Unassembled WGS sequence"/>
</dbReference>
<comment type="caution">
    <text evidence="1">The sequence shown here is derived from an EMBL/GenBank/DDBJ whole genome shotgun (WGS) entry which is preliminary data.</text>
</comment>
<evidence type="ECO:0000313" key="2">
    <source>
        <dbReference type="Proteomes" id="UP001499951"/>
    </source>
</evidence>
<dbReference type="EMBL" id="BAAADD010000010">
    <property type="protein sequence ID" value="GAA0582973.1"/>
    <property type="molecule type" value="Genomic_DNA"/>
</dbReference>
<protein>
    <submittedName>
        <fullName evidence="1">Uncharacterized protein</fullName>
    </submittedName>
</protein>
<proteinExistence type="predicted"/>
<organism evidence="1 2">
    <name type="scientific">Rhizomicrobium electricum</name>
    <dbReference type="NCBI Taxonomy" id="480070"/>
    <lineage>
        <taxon>Bacteria</taxon>
        <taxon>Pseudomonadati</taxon>
        <taxon>Pseudomonadota</taxon>
        <taxon>Alphaproteobacteria</taxon>
        <taxon>Micropepsales</taxon>
        <taxon>Micropepsaceae</taxon>
        <taxon>Rhizomicrobium</taxon>
    </lineage>
</organism>
<name>A0ABN1F5K7_9PROT</name>
<sequence>MMSARYYYKANSVFFARRPEIPRPSTPTWTVEVWANYRTFKVRIRELLVEQGLPNVIKPWLVQNHGEPGREGEALARLYFDPANDALLSKTWGAIEPASSR</sequence>
<accession>A0ABN1F5K7</accession>
<reference evidence="1 2" key="1">
    <citation type="journal article" date="2019" name="Int. J. Syst. Evol. Microbiol.">
        <title>The Global Catalogue of Microorganisms (GCM) 10K type strain sequencing project: providing services to taxonomists for standard genome sequencing and annotation.</title>
        <authorList>
            <consortium name="The Broad Institute Genomics Platform"/>
            <consortium name="The Broad Institute Genome Sequencing Center for Infectious Disease"/>
            <person name="Wu L."/>
            <person name="Ma J."/>
        </authorList>
    </citation>
    <scope>NUCLEOTIDE SEQUENCE [LARGE SCALE GENOMIC DNA]</scope>
    <source>
        <strain evidence="1 2">JCM 15089</strain>
    </source>
</reference>
<evidence type="ECO:0000313" key="1">
    <source>
        <dbReference type="EMBL" id="GAA0582973.1"/>
    </source>
</evidence>
<gene>
    <name evidence="1" type="ORF">GCM10008942_34850</name>
</gene>
<keyword evidence="2" id="KW-1185">Reference proteome</keyword>